<name>A0A1H8J8T0_9PROT</name>
<proteinExistence type="predicted"/>
<dbReference type="EMBL" id="FOCP01000059">
    <property type="protein sequence ID" value="SEN76696.1"/>
    <property type="molecule type" value="Genomic_DNA"/>
</dbReference>
<dbReference type="Proteomes" id="UP000199459">
    <property type="component" value="Unassembled WGS sequence"/>
</dbReference>
<feature type="coiled-coil region" evidence="1">
    <location>
        <begin position="35"/>
        <end position="62"/>
    </location>
</feature>
<evidence type="ECO:0000256" key="1">
    <source>
        <dbReference type="SAM" id="Coils"/>
    </source>
</evidence>
<keyword evidence="1" id="KW-0175">Coiled coil</keyword>
<organism evidence="2 3">
    <name type="scientific">Nitrosomonas marina</name>
    <dbReference type="NCBI Taxonomy" id="917"/>
    <lineage>
        <taxon>Bacteria</taxon>
        <taxon>Pseudomonadati</taxon>
        <taxon>Pseudomonadota</taxon>
        <taxon>Betaproteobacteria</taxon>
        <taxon>Nitrosomonadales</taxon>
        <taxon>Nitrosomonadaceae</taxon>
        <taxon>Nitrosomonas</taxon>
    </lineage>
</organism>
<gene>
    <name evidence="2" type="ORF">SAMN05216325_1595</name>
</gene>
<sequence length="109" mass="11879">MTDESKPCQHQTININGPCQLDDVFELLKGHELLLEQIMTKLDELGTKLNQVLAQIQKAKTEITDQVSALQTALQDAEIPQEAEDALNALAAVAQQLDDMNPDAPADGN</sequence>
<evidence type="ECO:0000313" key="2">
    <source>
        <dbReference type="EMBL" id="SEN76696.1"/>
    </source>
</evidence>
<evidence type="ECO:0000313" key="3">
    <source>
        <dbReference type="Proteomes" id="UP000199459"/>
    </source>
</evidence>
<dbReference type="AlphaFoldDB" id="A0A1H8J8T0"/>
<accession>A0A1H8J8T0</accession>
<protein>
    <submittedName>
        <fullName evidence="2">Uncharacterized protein</fullName>
    </submittedName>
</protein>
<reference evidence="2 3" key="1">
    <citation type="submission" date="2016-10" db="EMBL/GenBank/DDBJ databases">
        <authorList>
            <person name="de Groot N.N."/>
        </authorList>
    </citation>
    <scope>NUCLEOTIDE SEQUENCE [LARGE SCALE GENOMIC DNA]</scope>
    <source>
        <strain evidence="2 3">Nm22</strain>
    </source>
</reference>